<gene>
    <name evidence="1" type="ORF">CEXT_267531</name>
</gene>
<name>A0AAV4QDZ8_CAEEX</name>
<comment type="caution">
    <text evidence="1">The sequence shown here is derived from an EMBL/GenBank/DDBJ whole genome shotgun (WGS) entry which is preliminary data.</text>
</comment>
<keyword evidence="2" id="KW-1185">Reference proteome</keyword>
<evidence type="ECO:0000313" key="2">
    <source>
        <dbReference type="Proteomes" id="UP001054945"/>
    </source>
</evidence>
<dbReference type="EMBL" id="BPLR01005968">
    <property type="protein sequence ID" value="GIY06504.1"/>
    <property type="molecule type" value="Genomic_DNA"/>
</dbReference>
<proteinExistence type="predicted"/>
<organism evidence="1 2">
    <name type="scientific">Caerostris extrusa</name>
    <name type="common">Bark spider</name>
    <name type="synonym">Caerostris bankana</name>
    <dbReference type="NCBI Taxonomy" id="172846"/>
    <lineage>
        <taxon>Eukaryota</taxon>
        <taxon>Metazoa</taxon>
        <taxon>Ecdysozoa</taxon>
        <taxon>Arthropoda</taxon>
        <taxon>Chelicerata</taxon>
        <taxon>Arachnida</taxon>
        <taxon>Araneae</taxon>
        <taxon>Araneomorphae</taxon>
        <taxon>Entelegynae</taxon>
        <taxon>Araneoidea</taxon>
        <taxon>Araneidae</taxon>
        <taxon>Caerostris</taxon>
    </lineage>
</organism>
<protein>
    <submittedName>
        <fullName evidence="1">Uncharacterized protein</fullName>
    </submittedName>
</protein>
<evidence type="ECO:0000313" key="1">
    <source>
        <dbReference type="EMBL" id="GIY06504.1"/>
    </source>
</evidence>
<dbReference type="AlphaFoldDB" id="A0AAV4QDZ8"/>
<accession>A0AAV4QDZ8</accession>
<sequence length="170" mass="19706">MLRHFSQSIKRKQKNDFLLMNRKQALIPRRLTLIPIIRKEYLRTRKRGQPAMITSTLFRAPSRSRQQKRALSRSIGISPRCVGWIYGKNWADCRAPVARLRAPLQEQKGLGFFIVRWSHMAPYVSGNCFQFGRSNHCYLGSGNEISGQERNLHQSDTHITFCNVAKVHVL</sequence>
<dbReference type="Proteomes" id="UP001054945">
    <property type="component" value="Unassembled WGS sequence"/>
</dbReference>
<reference evidence="1 2" key="1">
    <citation type="submission" date="2021-06" db="EMBL/GenBank/DDBJ databases">
        <title>Caerostris extrusa draft genome.</title>
        <authorList>
            <person name="Kono N."/>
            <person name="Arakawa K."/>
        </authorList>
    </citation>
    <scope>NUCLEOTIDE SEQUENCE [LARGE SCALE GENOMIC DNA]</scope>
</reference>